<dbReference type="Proteomes" id="UP001162001">
    <property type="component" value="Segment"/>
</dbReference>
<accession>A0A7D3R1J4</accession>
<sequence>MKKILLIGFYEPREHIICIKQQFEENNFIVDNYPLFKYIHDTKSKIQNVKDHLNMYIKDTNPDIVLWLFLDVDITIFTHIKQNNPNIYYIMYNSDDPVNFTIDILEKAKIFNIVITPCAEYVTKYKLYSGVETVLHIPAPFDNKYYYPLDTIQQIDSDTHKKYSCDISMFCLNLLENTTRYMNQYINRKSMIDELIKYSTNNNKIFKIYGPQFLKEIYKNNYGGIVNYNEMIYMLNYSKINISTHVDYTKSLCLNEHDSKILGSGGLLLIDPIKDIDKILTNGLNCIIMNKDNYIQQIDNILKNYDVYSQIKKNGYNLSENFKYDHWIRKIIIEIGKHFFSPEFYSELYDLKNMNNDELLNHWITEGIDKKHLCYAFKIPDNFNVEKYIDHSKTQEKDLKKIYLEWMTSGKDNRFIIQKSIYVSNSIPKMTLENSDFEITTEEVFDIMHIFNKISNVYETKQGIEHLKELSIQNPNLKINDLLDTYIRLINK</sequence>
<dbReference type="EMBL" id="MT418680">
    <property type="protein sequence ID" value="QKF94562.1"/>
    <property type="molecule type" value="Genomic_DNA"/>
</dbReference>
<evidence type="ECO:0000313" key="2">
    <source>
        <dbReference type="EMBL" id="QKF94562.1"/>
    </source>
</evidence>
<dbReference type="Pfam" id="PF13524">
    <property type="entry name" value="Glyco_trans_1_2"/>
    <property type="match status" value="1"/>
</dbReference>
<name>A0A7D3R1J4_9VIRU</name>
<gene>
    <name evidence="2" type="ORF">Fadolivirus_1_1104</name>
</gene>
<evidence type="ECO:0000259" key="1">
    <source>
        <dbReference type="Pfam" id="PF13524"/>
    </source>
</evidence>
<protein>
    <recommendedName>
        <fullName evidence="1">Spore protein YkvP/CgeB glycosyl transferase-like domain-containing protein</fullName>
    </recommendedName>
</protein>
<evidence type="ECO:0000313" key="3">
    <source>
        <dbReference type="Proteomes" id="UP001162001"/>
    </source>
</evidence>
<reference evidence="2 3" key="1">
    <citation type="submission" date="2020-04" db="EMBL/GenBank/DDBJ databases">
        <title>Advantages and limits of metagenomic assembly and binning of a giant virus.</title>
        <authorList>
            <person name="Schulz F."/>
            <person name="Andreani J."/>
            <person name="Francis R."/>
            <person name="Boudjemaa H."/>
            <person name="Bou Khalil J.Y."/>
            <person name="Lee J."/>
            <person name="La Scola B."/>
            <person name="Woyke T."/>
        </authorList>
    </citation>
    <scope>NUCLEOTIDE SEQUENCE [LARGE SCALE GENOMIC DNA]</scope>
    <source>
        <strain evidence="2 3">FV1/VV64</strain>
    </source>
</reference>
<feature type="domain" description="Spore protein YkvP/CgeB glycosyl transferase-like" evidence="1">
    <location>
        <begin position="204"/>
        <end position="331"/>
    </location>
</feature>
<dbReference type="InterPro" id="IPR055259">
    <property type="entry name" value="YkvP/CgeB_Glyco_trans-like"/>
</dbReference>
<proteinExistence type="predicted"/>
<organism evidence="2 3">
    <name type="scientific">Fadolivirus FV1/VV64</name>
    <dbReference type="NCBI Taxonomy" id="3070911"/>
    <lineage>
        <taxon>Viruses</taxon>
        <taxon>Varidnaviria</taxon>
        <taxon>Bamfordvirae</taxon>
        <taxon>Nucleocytoviricota</taxon>
        <taxon>Megaviricetes</taxon>
        <taxon>Imitervirales</taxon>
        <taxon>Mimiviridae</taxon>
        <taxon>Klosneuvirinae</taxon>
        <taxon>Fadolivirus</taxon>
        <taxon>Fadolivirus algeromassiliense</taxon>
    </lineage>
</organism>
<keyword evidence="3" id="KW-1185">Reference proteome</keyword>